<dbReference type="AlphaFoldDB" id="A0AAP8MBT5"/>
<dbReference type="RefSeq" id="WP_066052688.1">
    <property type="nucleotide sequence ID" value="NZ_BMYL01000006.1"/>
</dbReference>
<evidence type="ECO:0000313" key="2">
    <source>
        <dbReference type="Proteomes" id="UP000235162"/>
    </source>
</evidence>
<reference evidence="1 2" key="1">
    <citation type="submission" date="2018-01" db="EMBL/GenBank/DDBJ databases">
        <title>The draft genome sequence of Halioglobus japonicus S1-36.</title>
        <authorList>
            <person name="Du Z.-J."/>
            <person name="Shi M.-J."/>
        </authorList>
    </citation>
    <scope>NUCLEOTIDE SEQUENCE [LARGE SCALE GENOMIC DNA]</scope>
    <source>
        <strain evidence="1 2">S1-36</strain>
    </source>
</reference>
<proteinExistence type="predicted"/>
<gene>
    <name evidence="1" type="ORF">C0029_17945</name>
</gene>
<protein>
    <submittedName>
        <fullName evidence="1">Uncharacterized protein</fullName>
    </submittedName>
</protein>
<organism evidence="1 2">
    <name type="scientific">Halioglobus japonicus</name>
    <dbReference type="NCBI Taxonomy" id="930805"/>
    <lineage>
        <taxon>Bacteria</taxon>
        <taxon>Pseudomonadati</taxon>
        <taxon>Pseudomonadota</taxon>
        <taxon>Gammaproteobacteria</taxon>
        <taxon>Cellvibrionales</taxon>
        <taxon>Halieaceae</taxon>
        <taxon>Halioglobus</taxon>
    </lineage>
</organism>
<comment type="caution">
    <text evidence="1">The sequence shown here is derived from an EMBL/GenBank/DDBJ whole genome shotgun (WGS) entry which is preliminary data.</text>
</comment>
<sequence length="69" mass="8123">MQVKYYPIRGRGERGDKFQLARFEDENGNMYKGLYDQERHFGSEDEAREHIASVMNVPADTLTLVKWDL</sequence>
<dbReference type="KEGG" id="hja:BST95_00890"/>
<evidence type="ECO:0000313" key="1">
    <source>
        <dbReference type="EMBL" id="PLW84875.1"/>
    </source>
</evidence>
<name>A0AAP8MBT5_9GAMM</name>
<accession>A0AAP8MBT5</accession>
<dbReference type="EMBL" id="PKUR01000005">
    <property type="protein sequence ID" value="PLW84875.1"/>
    <property type="molecule type" value="Genomic_DNA"/>
</dbReference>
<keyword evidence="2" id="KW-1185">Reference proteome</keyword>
<dbReference type="Proteomes" id="UP000235162">
    <property type="component" value="Unassembled WGS sequence"/>
</dbReference>